<dbReference type="GO" id="GO:0006351">
    <property type="term" value="P:DNA-templated transcription"/>
    <property type="evidence" value="ECO:0007669"/>
    <property type="project" value="InterPro"/>
</dbReference>
<protein>
    <submittedName>
        <fullName evidence="1">Uncharacterized protein</fullName>
    </submittedName>
</protein>
<dbReference type="SUPFAM" id="SSF46924">
    <property type="entry name" value="RNA polymerase subunit RPB10"/>
    <property type="match status" value="1"/>
</dbReference>
<dbReference type="EMBL" id="MN739566">
    <property type="protein sequence ID" value="QHT13333.1"/>
    <property type="molecule type" value="Genomic_DNA"/>
</dbReference>
<evidence type="ECO:0000313" key="1">
    <source>
        <dbReference type="EMBL" id="QHT13333.1"/>
    </source>
</evidence>
<dbReference type="AlphaFoldDB" id="A0A6C0DA99"/>
<name>A0A6C0DA99_9ZZZZ</name>
<proteinExistence type="predicted"/>
<sequence length="78" mass="9263">MLYLTCPTCGYFLGQKTLEWENKSDEICSNPKLTLEEKEKKKQELIISLKLPRYCCRMRMMSYKDIVQDILPVPKETK</sequence>
<dbReference type="InterPro" id="IPR023580">
    <property type="entry name" value="RNA_pol_su_RPB10"/>
</dbReference>
<accession>A0A6C0DA99</accession>
<dbReference type="Gene3D" id="1.10.10.60">
    <property type="entry name" value="Homeodomain-like"/>
    <property type="match status" value="1"/>
</dbReference>
<dbReference type="InterPro" id="IPR000268">
    <property type="entry name" value="RPABC5/Rpb10"/>
</dbReference>
<dbReference type="GO" id="GO:0003899">
    <property type="term" value="F:DNA-directed RNA polymerase activity"/>
    <property type="evidence" value="ECO:0007669"/>
    <property type="project" value="InterPro"/>
</dbReference>
<reference evidence="1" key="1">
    <citation type="journal article" date="2020" name="Nature">
        <title>Giant virus diversity and host interactions through global metagenomics.</title>
        <authorList>
            <person name="Schulz F."/>
            <person name="Roux S."/>
            <person name="Paez-Espino D."/>
            <person name="Jungbluth S."/>
            <person name="Walsh D.A."/>
            <person name="Denef V.J."/>
            <person name="McMahon K.D."/>
            <person name="Konstantinidis K.T."/>
            <person name="Eloe-Fadrosh E.A."/>
            <person name="Kyrpides N.C."/>
            <person name="Woyke T."/>
        </authorList>
    </citation>
    <scope>NUCLEOTIDE SEQUENCE</scope>
    <source>
        <strain evidence="1">GVMAG-M-3300023174-131</strain>
    </source>
</reference>
<dbReference type="GO" id="GO:0003677">
    <property type="term" value="F:DNA binding"/>
    <property type="evidence" value="ECO:0007669"/>
    <property type="project" value="InterPro"/>
</dbReference>
<dbReference type="Pfam" id="PF01194">
    <property type="entry name" value="RNA_pol_N"/>
    <property type="match status" value="1"/>
</dbReference>
<organism evidence="1">
    <name type="scientific">viral metagenome</name>
    <dbReference type="NCBI Taxonomy" id="1070528"/>
    <lineage>
        <taxon>unclassified sequences</taxon>
        <taxon>metagenomes</taxon>
        <taxon>organismal metagenomes</taxon>
    </lineage>
</organism>